<organism evidence="1 2">
    <name type="scientific">Camelliibacillus cellulosilyticus</name>
    <dbReference type="NCBI Taxonomy" id="2174486"/>
    <lineage>
        <taxon>Bacteria</taxon>
        <taxon>Bacillati</taxon>
        <taxon>Bacillota</taxon>
        <taxon>Bacilli</taxon>
        <taxon>Bacillales</taxon>
        <taxon>Sporolactobacillaceae</taxon>
        <taxon>Camelliibacillus</taxon>
    </lineage>
</organism>
<reference evidence="2" key="1">
    <citation type="journal article" date="2019" name="Int. J. Syst. Evol. Microbiol.">
        <title>The Global Catalogue of Microorganisms (GCM) 10K type strain sequencing project: providing services to taxonomists for standard genome sequencing and annotation.</title>
        <authorList>
            <consortium name="The Broad Institute Genomics Platform"/>
            <consortium name="The Broad Institute Genome Sequencing Center for Infectious Disease"/>
            <person name="Wu L."/>
            <person name="Ma J."/>
        </authorList>
    </citation>
    <scope>NUCLEOTIDE SEQUENCE [LARGE SCALE GENOMIC DNA]</scope>
    <source>
        <strain evidence="2">CGMCC 1.16306</strain>
    </source>
</reference>
<protein>
    <submittedName>
        <fullName evidence="1">Uncharacterized protein</fullName>
    </submittedName>
</protein>
<keyword evidence="2" id="KW-1185">Reference proteome</keyword>
<dbReference type="Proteomes" id="UP001596022">
    <property type="component" value="Unassembled WGS sequence"/>
</dbReference>
<sequence>MVVFEIELGAKTYNDESDIRFEIESNPAQKLTTRVSMADFELKEASKRPTAVSKTETSFFLS</sequence>
<gene>
    <name evidence="1" type="ORF">ACFO4N_07265</name>
</gene>
<dbReference type="EMBL" id="JBHSFW010000002">
    <property type="protein sequence ID" value="MFC4618533.1"/>
    <property type="molecule type" value="Genomic_DNA"/>
</dbReference>
<accession>A0ABV9GK51</accession>
<dbReference type="RefSeq" id="WP_376845582.1">
    <property type="nucleotide sequence ID" value="NZ_JBHSFW010000002.1"/>
</dbReference>
<comment type="caution">
    <text evidence="1">The sequence shown here is derived from an EMBL/GenBank/DDBJ whole genome shotgun (WGS) entry which is preliminary data.</text>
</comment>
<evidence type="ECO:0000313" key="1">
    <source>
        <dbReference type="EMBL" id="MFC4618533.1"/>
    </source>
</evidence>
<name>A0ABV9GK51_9BACL</name>
<proteinExistence type="predicted"/>
<evidence type="ECO:0000313" key="2">
    <source>
        <dbReference type="Proteomes" id="UP001596022"/>
    </source>
</evidence>